<sequence length="104" mass="11956">MDVYQNGEWNLEILSFTISEEIKAIIRGHKPTGEATKEDTIGWRLTPNGMFSINTAYRHIKASNDTQVLEPNERYKWIWNAKPLTKSKPSFGLCITRDCPPTML</sequence>
<dbReference type="Proteomes" id="UP001234989">
    <property type="component" value="Chromosome 12"/>
</dbReference>
<keyword evidence="2" id="KW-1185">Reference proteome</keyword>
<evidence type="ECO:0000313" key="2">
    <source>
        <dbReference type="Proteomes" id="UP001234989"/>
    </source>
</evidence>
<reference evidence="1" key="1">
    <citation type="submission" date="2023-08" db="EMBL/GenBank/DDBJ databases">
        <title>A de novo genome assembly of Solanum verrucosum Schlechtendal, a Mexican diploid species geographically isolated from the other diploid A-genome species in potato relatives.</title>
        <authorList>
            <person name="Hosaka K."/>
        </authorList>
    </citation>
    <scope>NUCLEOTIDE SEQUENCE</scope>
    <source>
        <tissue evidence="1">Young leaves</tissue>
    </source>
</reference>
<dbReference type="EMBL" id="CP133623">
    <property type="protein sequence ID" value="WMV57541.1"/>
    <property type="molecule type" value="Genomic_DNA"/>
</dbReference>
<accession>A0AAF0ZZN2</accession>
<gene>
    <name evidence="1" type="ORF">MTR67_050926</name>
</gene>
<dbReference type="AlphaFoldDB" id="A0AAF0ZZN2"/>
<name>A0AAF0ZZN2_SOLVR</name>
<organism evidence="1 2">
    <name type="scientific">Solanum verrucosum</name>
    <dbReference type="NCBI Taxonomy" id="315347"/>
    <lineage>
        <taxon>Eukaryota</taxon>
        <taxon>Viridiplantae</taxon>
        <taxon>Streptophyta</taxon>
        <taxon>Embryophyta</taxon>
        <taxon>Tracheophyta</taxon>
        <taxon>Spermatophyta</taxon>
        <taxon>Magnoliopsida</taxon>
        <taxon>eudicotyledons</taxon>
        <taxon>Gunneridae</taxon>
        <taxon>Pentapetalae</taxon>
        <taxon>asterids</taxon>
        <taxon>lamiids</taxon>
        <taxon>Solanales</taxon>
        <taxon>Solanaceae</taxon>
        <taxon>Solanoideae</taxon>
        <taxon>Solaneae</taxon>
        <taxon>Solanum</taxon>
    </lineage>
</organism>
<proteinExistence type="predicted"/>
<evidence type="ECO:0000313" key="1">
    <source>
        <dbReference type="EMBL" id="WMV57541.1"/>
    </source>
</evidence>
<protein>
    <submittedName>
        <fullName evidence="1">Uncharacterized protein</fullName>
    </submittedName>
</protein>